<dbReference type="AlphaFoldDB" id="A0A2N3RJN5"/>
<gene>
    <name evidence="1" type="ORF">XpruCFBP8353_12455</name>
    <name evidence="2" type="ORF">XpruCFBP8354_12455</name>
</gene>
<dbReference type="Proteomes" id="UP000233748">
    <property type="component" value="Unassembled WGS sequence"/>
</dbReference>
<sequence>MASADTVVRPVSFMPIPRLFATRLVSHAKPSEARVPPVRGLRSITIADTGCMSRALGWRLVDLWFR</sequence>
<keyword evidence="4" id="KW-1185">Reference proteome</keyword>
<organism evidence="1 3">
    <name type="scientific">Xanthomonas prunicola</name>
    <dbReference type="NCBI Taxonomy" id="2053930"/>
    <lineage>
        <taxon>Bacteria</taxon>
        <taxon>Pseudomonadati</taxon>
        <taxon>Pseudomonadota</taxon>
        <taxon>Gammaproteobacteria</taxon>
        <taxon>Lysobacterales</taxon>
        <taxon>Lysobacteraceae</taxon>
        <taxon>Xanthomonas</taxon>
    </lineage>
</organism>
<proteinExistence type="predicted"/>
<dbReference type="Proteomes" id="UP000233720">
    <property type="component" value="Unassembled WGS sequence"/>
</dbReference>
<accession>A0A2N3RJN5</accession>
<evidence type="ECO:0000313" key="1">
    <source>
        <dbReference type="EMBL" id="PKV12702.1"/>
    </source>
</evidence>
<dbReference type="EMBL" id="PHKV01000003">
    <property type="protein sequence ID" value="PKV12702.1"/>
    <property type="molecule type" value="Genomic_DNA"/>
</dbReference>
<name>A0A2N3RJN5_9XANT</name>
<evidence type="ECO:0000313" key="4">
    <source>
        <dbReference type="Proteomes" id="UP000233748"/>
    </source>
</evidence>
<dbReference type="EMBL" id="PHKW01000003">
    <property type="protein sequence ID" value="PKV16982.1"/>
    <property type="molecule type" value="Genomic_DNA"/>
</dbReference>
<comment type="caution">
    <text evidence="1">The sequence shown here is derived from an EMBL/GenBank/DDBJ whole genome shotgun (WGS) entry which is preliminary data.</text>
</comment>
<evidence type="ECO:0000313" key="2">
    <source>
        <dbReference type="EMBL" id="PKV16982.1"/>
    </source>
</evidence>
<reference evidence="3 4" key="1">
    <citation type="submission" date="2017-11" db="EMBL/GenBank/DDBJ databases">
        <title>Xanthomonas prunicola sp. nov., a novel pathogen that affects nectarine (Prunus persica var. nectarine) trees.</title>
        <authorList>
            <person name="Lopez M."/>
            <person name="Lopez-Soriano P."/>
            <person name="Garita-Cambronero J."/>
            <person name="Beltran C."/>
            <person name="Taghouti G."/>
            <person name="Portier P."/>
            <person name="Cubero J."/>
            <person name="Fischer-Le Saux M."/>
            <person name="Marco-Noales E."/>
        </authorList>
    </citation>
    <scope>NUCLEOTIDE SEQUENCE [LARGE SCALE GENOMIC DNA]</scope>
    <source>
        <strain evidence="1 3">CFBP8353</strain>
        <strain evidence="2 4">CFBP8354</strain>
    </source>
</reference>
<evidence type="ECO:0000313" key="3">
    <source>
        <dbReference type="Proteomes" id="UP000233720"/>
    </source>
</evidence>
<protein>
    <submittedName>
        <fullName evidence="1">Uncharacterized protein</fullName>
    </submittedName>
</protein>